<proteinExistence type="predicted"/>
<evidence type="ECO:0000313" key="3">
    <source>
        <dbReference type="Proteomes" id="UP000268350"/>
    </source>
</evidence>
<dbReference type="EMBL" id="OUUW01000011">
    <property type="protein sequence ID" value="SPP86753.1"/>
    <property type="molecule type" value="Genomic_DNA"/>
</dbReference>
<protein>
    <submittedName>
        <fullName evidence="2">Uncharacterized protein</fullName>
    </submittedName>
</protein>
<gene>
    <name evidence="2" type="ORF">DGUA_6G009017</name>
</gene>
<feature type="compositionally biased region" description="Low complexity" evidence="1">
    <location>
        <begin position="1"/>
        <end position="18"/>
    </location>
</feature>
<reference evidence="3" key="1">
    <citation type="submission" date="2018-01" db="EMBL/GenBank/DDBJ databases">
        <authorList>
            <person name="Alioto T."/>
            <person name="Alioto T."/>
        </authorList>
    </citation>
    <scope>NUCLEOTIDE SEQUENCE [LARGE SCALE GENOMIC DNA]</scope>
</reference>
<accession>A0A3B0K094</accession>
<dbReference type="AlphaFoldDB" id="A0A3B0K094"/>
<organism evidence="2 3">
    <name type="scientific">Drosophila guanche</name>
    <name type="common">Fruit fly</name>
    <dbReference type="NCBI Taxonomy" id="7266"/>
    <lineage>
        <taxon>Eukaryota</taxon>
        <taxon>Metazoa</taxon>
        <taxon>Ecdysozoa</taxon>
        <taxon>Arthropoda</taxon>
        <taxon>Hexapoda</taxon>
        <taxon>Insecta</taxon>
        <taxon>Pterygota</taxon>
        <taxon>Neoptera</taxon>
        <taxon>Endopterygota</taxon>
        <taxon>Diptera</taxon>
        <taxon>Brachycera</taxon>
        <taxon>Muscomorpha</taxon>
        <taxon>Ephydroidea</taxon>
        <taxon>Drosophilidae</taxon>
        <taxon>Drosophila</taxon>
        <taxon>Sophophora</taxon>
    </lineage>
</organism>
<sequence length="80" mass="8663">MTMTPTLNATATTTATDMTAHDPGLGLGGAYPKRLNDQYQLLIQQRQIMTLYDYYLYQRSETISGNGSSHGGTSIATSSI</sequence>
<keyword evidence="3" id="KW-1185">Reference proteome</keyword>
<feature type="region of interest" description="Disordered" evidence="1">
    <location>
        <begin position="1"/>
        <end position="27"/>
    </location>
</feature>
<dbReference type="Proteomes" id="UP000268350">
    <property type="component" value="Unassembled WGS sequence"/>
</dbReference>
<name>A0A3B0K094_DROGU</name>
<evidence type="ECO:0000313" key="2">
    <source>
        <dbReference type="EMBL" id="SPP86753.1"/>
    </source>
</evidence>
<evidence type="ECO:0000256" key="1">
    <source>
        <dbReference type="SAM" id="MobiDB-lite"/>
    </source>
</evidence>